<comment type="caution">
    <text evidence="3">The sequence shown here is derived from an EMBL/GenBank/DDBJ whole genome shotgun (WGS) entry which is preliminary data.</text>
</comment>
<sequence>MSRLLIWLVRGYQLLLSPMLGQNCRFYPSCSGYAIEALRSHGALRGGLLALRRLGRCHPWNDGGFDPVPPAPHLNSSQNDASGPDSSTTACGCHHS</sequence>
<evidence type="ECO:0000256" key="1">
    <source>
        <dbReference type="HAMAP-Rule" id="MF_00386"/>
    </source>
</evidence>
<gene>
    <name evidence="3" type="ORF">C7C56_003630</name>
</gene>
<dbReference type="OrthoDB" id="9801753at2"/>
<comment type="similarity">
    <text evidence="1">Belongs to the UPF0161 family.</text>
</comment>
<feature type="region of interest" description="Disordered" evidence="2">
    <location>
        <begin position="65"/>
        <end position="96"/>
    </location>
</feature>
<dbReference type="NCBIfam" id="TIGR00278">
    <property type="entry name" value="membrane protein insertion efficiency factor YidD"/>
    <property type="match status" value="1"/>
</dbReference>
<dbReference type="AlphaFoldDB" id="A0A2U2I5Q3"/>
<dbReference type="HAMAP" id="MF_00386">
    <property type="entry name" value="UPF0161_YidD"/>
    <property type="match status" value="1"/>
</dbReference>
<feature type="compositionally biased region" description="Polar residues" evidence="2">
    <location>
        <begin position="74"/>
        <end position="90"/>
    </location>
</feature>
<dbReference type="RefSeq" id="WP_106756133.1">
    <property type="nucleotide sequence ID" value="NZ_PXWF02000047.1"/>
</dbReference>
<evidence type="ECO:0000313" key="3">
    <source>
        <dbReference type="EMBL" id="PWF55087.1"/>
    </source>
</evidence>
<proteinExistence type="inferred from homology"/>
<dbReference type="GO" id="GO:0005886">
    <property type="term" value="C:plasma membrane"/>
    <property type="evidence" value="ECO:0007669"/>
    <property type="project" value="UniProtKB-SubCell"/>
</dbReference>
<reference evidence="3 4" key="1">
    <citation type="submission" date="2018-04" db="EMBL/GenBank/DDBJ databases">
        <title>Massilia violaceinigra sp. nov., a novel purple-pigmented bacterium isolated from Tianshan glacier, Xinjiang, China.</title>
        <authorList>
            <person name="Wang H."/>
        </authorList>
    </citation>
    <scope>NUCLEOTIDE SEQUENCE [LARGE SCALE GENOMIC DNA]</scope>
    <source>
        <strain evidence="3 4">B448-2</strain>
    </source>
</reference>
<dbReference type="Pfam" id="PF01809">
    <property type="entry name" value="YidD"/>
    <property type="match status" value="1"/>
</dbReference>
<accession>A0A2U2I5Q3</accession>
<comment type="subcellular location">
    <subcellularLocation>
        <location evidence="1">Cell membrane</location>
        <topology evidence="1">Peripheral membrane protein</topology>
        <orientation evidence="1">Cytoplasmic side</orientation>
    </subcellularLocation>
</comment>
<organism evidence="3 4">
    <name type="scientific">Massilia glaciei</name>
    <dbReference type="NCBI Taxonomy" id="1524097"/>
    <lineage>
        <taxon>Bacteria</taxon>
        <taxon>Pseudomonadati</taxon>
        <taxon>Pseudomonadota</taxon>
        <taxon>Betaproteobacteria</taxon>
        <taxon>Burkholderiales</taxon>
        <taxon>Oxalobacteraceae</taxon>
        <taxon>Telluria group</taxon>
        <taxon>Massilia</taxon>
    </lineage>
</organism>
<dbReference type="PANTHER" id="PTHR33383">
    <property type="entry name" value="MEMBRANE PROTEIN INSERTION EFFICIENCY FACTOR-RELATED"/>
    <property type="match status" value="1"/>
</dbReference>
<protein>
    <recommendedName>
        <fullName evidence="1">Putative membrane protein insertion efficiency factor</fullName>
    </recommendedName>
</protein>
<evidence type="ECO:0000256" key="2">
    <source>
        <dbReference type="SAM" id="MobiDB-lite"/>
    </source>
</evidence>
<evidence type="ECO:0000313" key="4">
    <source>
        <dbReference type="Proteomes" id="UP000241421"/>
    </source>
</evidence>
<dbReference type="Proteomes" id="UP000241421">
    <property type="component" value="Unassembled WGS sequence"/>
</dbReference>
<keyword evidence="1" id="KW-1003">Cell membrane</keyword>
<dbReference type="InterPro" id="IPR002696">
    <property type="entry name" value="Membr_insert_effic_factor_YidD"/>
</dbReference>
<keyword evidence="4" id="KW-1185">Reference proteome</keyword>
<comment type="function">
    <text evidence="1">Could be involved in insertion of integral membrane proteins into the membrane.</text>
</comment>
<keyword evidence="1" id="KW-0472">Membrane</keyword>
<dbReference type="SMART" id="SM01234">
    <property type="entry name" value="Haemolytic"/>
    <property type="match status" value="1"/>
</dbReference>
<dbReference type="PANTHER" id="PTHR33383:SF1">
    <property type="entry name" value="MEMBRANE PROTEIN INSERTION EFFICIENCY FACTOR-RELATED"/>
    <property type="match status" value="1"/>
</dbReference>
<name>A0A2U2I5Q3_9BURK</name>
<dbReference type="EMBL" id="PXWF02000047">
    <property type="protein sequence ID" value="PWF55087.1"/>
    <property type="molecule type" value="Genomic_DNA"/>
</dbReference>